<feature type="domain" description="N-acetyltransferase" evidence="1">
    <location>
        <begin position="84"/>
        <end position="215"/>
    </location>
</feature>
<gene>
    <name evidence="2" type="ORF">OL497_07245</name>
</gene>
<protein>
    <submittedName>
        <fullName evidence="2">GNAT family N-acetyltransferase</fullName>
    </submittedName>
</protein>
<dbReference type="InterPro" id="IPR016181">
    <property type="entry name" value="Acyl_CoA_acyltransferase"/>
</dbReference>
<evidence type="ECO:0000313" key="3">
    <source>
        <dbReference type="Proteomes" id="UP001207742"/>
    </source>
</evidence>
<dbReference type="Pfam" id="PF00583">
    <property type="entry name" value="Acetyltransf_1"/>
    <property type="match status" value="1"/>
</dbReference>
<dbReference type="SUPFAM" id="SSF55729">
    <property type="entry name" value="Acyl-CoA N-acyltransferases (Nat)"/>
    <property type="match status" value="1"/>
</dbReference>
<sequence>MQSNIHDQRLVEKWLTGWSLSRHSPLPVKNGAAFRVDVGWPQQKTRYVFPRFVDEFIHLAHTITEPWVFLKVCAAPEVISSRMPSQWVIQPPGFLMTCSLPMSAKNIGLPDGYLLAMKEEAPAFIVKILTIEGDTAATGRLVFVDDIVVYDRIETVPEHRRKGLATIVLLALENLALSRGITTGVLVATEAGKALYETLGWEVYSLYTSVVIPGREESGNSLG</sequence>
<name>A0ABT3II86_9BACT</name>
<proteinExistence type="predicted"/>
<accession>A0ABT3II86</accession>
<dbReference type="RefSeq" id="WP_264729203.1">
    <property type="nucleotide sequence ID" value="NZ_JAPDNR010000001.1"/>
</dbReference>
<dbReference type="PROSITE" id="PS51186">
    <property type="entry name" value="GNAT"/>
    <property type="match status" value="1"/>
</dbReference>
<reference evidence="2 3" key="1">
    <citation type="submission" date="2022-10" db="EMBL/GenBank/DDBJ databases">
        <title>Chitinophaga nivalis PC15 sp. nov., isolated from Pyeongchang county, South Korea.</title>
        <authorList>
            <person name="Trinh H.N."/>
        </authorList>
    </citation>
    <scope>NUCLEOTIDE SEQUENCE [LARGE SCALE GENOMIC DNA]</scope>
    <source>
        <strain evidence="2 3">PC14</strain>
    </source>
</reference>
<dbReference type="EMBL" id="JAPDNS010000001">
    <property type="protein sequence ID" value="MCW3483683.1"/>
    <property type="molecule type" value="Genomic_DNA"/>
</dbReference>
<dbReference type="InterPro" id="IPR000182">
    <property type="entry name" value="GNAT_dom"/>
</dbReference>
<comment type="caution">
    <text evidence="2">The sequence shown here is derived from an EMBL/GenBank/DDBJ whole genome shotgun (WGS) entry which is preliminary data.</text>
</comment>
<evidence type="ECO:0000259" key="1">
    <source>
        <dbReference type="PROSITE" id="PS51186"/>
    </source>
</evidence>
<keyword evidence="3" id="KW-1185">Reference proteome</keyword>
<dbReference type="Proteomes" id="UP001207742">
    <property type="component" value="Unassembled WGS sequence"/>
</dbReference>
<evidence type="ECO:0000313" key="2">
    <source>
        <dbReference type="EMBL" id="MCW3483683.1"/>
    </source>
</evidence>
<dbReference type="Gene3D" id="3.40.630.30">
    <property type="match status" value="1"/>
</dbReference>
<organism evidence="2 3">
    <name type="scientific">Chitinophaga nivalis</name>
    <dbReference type="NCBI Taxonomy" id="2991709"/>
    <lineage>
        <taxon>Bacteria</taxon>
        <taxon>Pseudomonadati</taxon>
        <taxon>Bacteroidota</taxon>
        <taxon>Chitinophagia</taxon>
        <taxon>Chitinophagales</taxon>
        <taxon>Chitinophagaceae</taxon>
        <taxon>Chitinophaga</taxon>
    </lineage>
</organism>